<evidence type="ECO:0000313" key="2">
    <source>
        <dbReference type="Proteomes" id="UP000509750"/>
    </source>
</evidence>
<gene>
    <name evidence="1" type="ORF">HUG10_04600</name>
</gene>
<dbReference type="OrthoDB" id="275190at2157"/>
<evidence type="ECO:0000313" key="1">
    <source>
        <dbReference type="EMBL" id="QLG26864.1"/>
    </source>
</evidence>
<proteinExistence type="predicted"/>
<dbReference type="InterPro" id="IPR024064">
    <property type="entry name" value="FdhE-like_sf"/>
</dbReference>
<dbReference type="GeneID" id="56028087"/>
<reference evidence="1 2" key="1">
    <citation type="submission" date="2020-07" db="EMBL/GenBank/DDBJ databases">
        <title>Gai3-2, isolated from salt lake.</title>
        <authorList>
            <person name="Cui H."/>
            <person name="Shi X."/>
        </authorList>
    </citation>
    <scope>NUCLEOTIDE SEQUENCE [LARGE SCALE GENOMIC DNA]</scope>
    <source>
        <strain evidence="1 2">Gai3-2</strain>
    </source>
</reference>
<dbReference type="AlphaFoldDB" id="A0A7D5GJG6"/>
<sequence length="48" mass="5319">MPVPRKVKESCPRCGDSSDVVMFAKAEGTITKECYTCKSCGCEWTEVK</sequence>
<organism evidence="1 2">
    <name type="scientific">Halorarum halophilum</name>
    <dbReference type="NCBI Taxonomy" id="2743090"/>
    <lineage>
        <taxon>Archaea</taxon>
        <taxon>Methanobacteriati</taxon>
        <taxon>Methanobacteriota</taxon>
        <taxon>Stenosarchaea group</taxon>
        <taxon>Halobacteria</taxon>
        <taxon>Halobacteriales</taxon>
        <taxon>Haloferacaceae</taxon>
        <taxon>Halorarum</taxon>
    </lineage>
</organism>
<dbReference type="RefSeq" id="WP_179168439.1">
    <property type="nucleotide sequence ID" value="NZ_CP058529.1"/>
</dbReference>
<accession>A0A7D5GJG6</accession>
<protein>
    <submittedName>
        <fullName evidence="1">Uncharacterized protein</fullName>
    </submittedName>
</protein>
<dbReference type="SUPFAM" id="SSF144020">
    <property type="entry name" value="FdhE-like"/>
    <property type="match status" value="1"/>
</dbReference>
<dbReference type="EMBL" id="CP058529">
    <property type="protein sequence ID" value="QLG26864.1"/>
    <property type="molecule type" value="Genomic_DNA"/>
</dbReference>
<keyword evidence="2" id="KW-1185">Reference proteome</keyword>
<dbReference type="Proteomes" id="UP000509750">
    <property type="component" value="Chromosome"/>
</dbReference>
<dbReference type="KEGG" id="halg:HUG10_04600"/>
<name>A0A7D5GJG6_9EURY</name>